<keyword evidence="2" id="KW-1185">Reference proteome</keyword>
<accession>A0ACB9REJ3</accession>
<name>A0ACB9REJ3_9MYRT</name>
<dbReference type="Proteomes" id="UP001057402">
    <property type="component" value="Chromosome 4"/>
</dbReference>
<evidence type="ECO:0000313" key="1">
    <source>
        <dbReference type="EMBL" id="KAI4377442.1"/>
    </source>
</evidence>
<comment type="caution">
    <text evidence="1">The sequence shown here is derived from an EMBL/GenBank/DDBJ whole genome shotgun (WGS) entry which is preliminary data.</text>
</comment>
<reference evidence="2" key="1">
    <citation type="journal article" date="2023" name="Front. Plant Sci.">
        <title>Chromosomal-level genome assembly of Melastoma candidum provides insights into trichome evolution.</title>
        <authorList>
            <person name="Zhong Y."/>
            <person name="Wu W."/>
            <person name="Sun C."/>
            <person name="Zou P."/>
            <person name="Liu Y."/>
            <person name="Dai S."/>
            <person name="Zhou R."/>
        </authorList>
    </citation>
    <scope>NUCLEOTIDE SEQUENCE [LARGE SCALE GENOMIC DNA]</scope>
</reference>
<protein>
    <submittedName>
        <fullName evidence="1">Uncharacterized protein</fullName>
    </submittedName>
</protein>
<gene>
    <name evidence="1" type="ORF">MLD38_015065</name>
</gene>
<proteinExistence type="predicted"/>
<sequence>MTFVLASPLCVKSNHLPPQVFELSIAGELRSDPESIDAASRDYGNIVREFPSAVMDPLSVRDVRTLVSFVYGNGSVGLTLAARGRAHSVRGQAMACDGIVINMTRLVTPVNVSWSRSLGHYADVGGQELWIDVLKETLRLGLSPVSWTDYLYLTVGGTLSNAGIGGQAFRYGPQISNVHEMDVITGKGELVTCSKEDNPELFYAVLGGLGQFGIITRARIALDRAPTRVKWIRMLYTNFSDFSRDQEHLISSQEGMTVPDYVEGLLLMHETQLDDYYSAADRARIMPLITENGGLVYSIELIKYYNERTKSSVDLDVKILLEGLNYVPEFAFERDASYVEFLDRVHTAELELQSQGLWNVPHPWLNLFVPSSRMADFDVGVFKNIVLKNNITTGPLLVYPMNRNKWNDQMSAVTADEDVFYTVAFLHSSGFDQWQPFDAQNEEVIRFCKDNNIKIKQYLPHYTSRAHWANHFGSKWDTFRKRKLMFDPKNTLSPGQRIFNSQ</sequence>
<dbReference type="EMBL" id="CM042883">
    <property type="protein sequence ID" value="KAI4377442.1"/>
    <property type="molecule type" value="Genomic_DNA"/>
</dbReference>
<evidence type="ECO:0000313" key="2">
    <source>
        <dbReference type="Proteomes" id="UP001057402"/>
    </source>
</evidence>
<organism evidence="1 2">
    <name type="scientific">Melastoma candidum</name>
    <dbReference type="NCBI Taxonomy" id="119954"/>
    <lineage>
        <taxon>Eukaryota</taxon>
        <taxon>Viridiplantae</taxon>
        <taxon>Streptophyta</taxon>
        <taxon>Embryophyta</taxon>
        <taxon>Tracheophyta</taxon>
        <taxon>Spermatophyta</taxon>
        <taxon>Magnoliopsida</taxon>
        <taxon>eudicotyledons</taxon>
        <taxon>Gunneridae</taxon>
        <taxon>Pentapetalae</taxon>
        <taxon>rosids</taxon>
        <taxon>malvids</taxon>
        <taxon>Myrtales</taxon>
        <taxon>Melastomataceae</taxon>
        <taxon>Melastomatoideae</taxon>
        <taxon>Melastomateae</taxon>
        <taxon>Melastoma</taxon>
    </lineage>
</organism>